<keyword evidence="1" id="KW-0812">Transmembrane</keyword>
<evidence type="ECO:0000256" key="1">
    <source>
        <dbReference type="SAM" id="Phobius"/>
    </source>
</evidence>
<protein>
    <submittedName>
        <fullName evidence="2">Uncharacterized protein</fullName>
    </submittedName>
</protein>
<dbReference type="HOGENOM" id="CLU_2945703_0_0_1"/>
<dbReference type="Proteomes" id="UP000006591">
    <property type="component" value="Chromosome 2"/>
</dbReference>
<dbReference type="Gramene" id="ONIVA02G03080.1">
    <property type="protein sequence ID" value="ONIVA02G03080.1"/>
    <property type="gene ID" value="ONIVA02G03080"/>
</dbReference>
<reference evidence="2" key="2">
    <citation type="submission" date="2018-04" db="EMBL/GenBank/DDBJ databases">
        <title>OnivRS2 (Oryza nivara Reference Sequence Version 2).</title>
        <authorList>
            <person name="Zhang J."/>
            <person name="Kudrna D."/>
            <person name="Lee S."/>
            <person name="Talag J."/>
            <person name="Rajasekar S."/>
            <person name="Welchert J."/>
            <person name="Hsing Y.-I."/>
            <person name="Wing R.A."/>
        </authorList>
    </citation>
    <scope>NUCLEOTIDE SEQUENCE [LARGE SCALE GENOMIC DNA]</scope>
    <source>
        <strain evidence="2">SL10</strain>
    </source>
</reference>
<proteinExistence type="predicted"/>
<reference evidence="2" key="1">
    <citation type="submission" date="2015-04" db="UniProtKB">
        <authorList>
            <consortium name="EnsemblPlants"/>
        </authorList>
    </citation>
    <scope>IDENTIFICATION</scope>
    <source>
        <strain evidence="2">SL10</strain>
    </source>
</reference>
<organism evidence="2">
    <name type="scientific">Oryza nivara</name>
    <name type="common">Indian wild rice</name>
    <name type="synonym">Oryza sativa f. spontanea</name>
    <dbReference type="NCBI Taxonomy" id="4536"/>
    <lineage>
        <taxon>Eukaryota</taxon>
        <taxon>Viridiplantae</taxon>
        <taxon>Streptophyta</taxon>
        <taxon>Embryophyta</taxon>
        <taxon>Tracheophyta</taxon>
        <taxon>Spermatophyta</taxon>
        <taxon>Magnoliopsida</taxon>
        <taxon>Liliopsida</taxon>
        <taxon>Poales</taxon>
        <taxon>Poaceae</taxon>
        <taxon>BOP clade</taxon>
        <taxon>Oryzoideae</taxon>
        <taxon>Oryzeae</taxon>
        <taxon>Oryzinae</taxon>
        <taxon>Oryza</taxon>
    </lineage>
</organism>
<evidence type="ECO:0000313" key="3">
    <source>
        <dbReference type="Proteomes" id="UP000006591"/>
    </source>
</evidence>
<feature type="transmembrane region" description="Helical" evidence="1">
    <location>
        <begin position="26"/>
        <end position="44"/>
    </location>
</feature>
<dbReference type="EnsemblPlants" id="ONIVA02G03080.1">
    <property type="protein sequence ID" value="ONIVA02G03080.1"/>
    <property type="gene ID" value="ONIVA02G03080"/>
</dbReference>
<accession>A0A0E0G0X4</accession>
<dbReference type="AlphaFoldDB" id="A0A0E0G0X4"/>
<name>A0A0E0G0X4_ORYNI</name>
<keyword evidence="1" id="KW-0472">Membrane</keyword>
<keyword evidence="3" id="KW-1185">Reference proteome</keyword>
<evidence type="ECO:0000313" key="2">
    <source>
        <dbReference type="EnsemblPlants" id="ONIVA02G03080.1"/>
    </source>
</evidence>
<keyword evidence="1" id="KW-1133">Transmembrane helix</keyword>
<sequence length="60" mass="6883">MKDFTSSDLSQFHTTKNYYYYLTSRLLHYFFHVSSTAMVAAAYANQIRGAGKEPIPSQVK</sequence>